<evidence type="ECO:0000313" key="9">
    <source>
        <dbReference type="EMBL" id="BDR57080.1"/>
    </source>
</evidence>
<dbReference type="KEGG" id="xak:KIMC2_16420"/>
<dbReference type="PANTHER" id="PTHR30572">
    <property type="entry name" value="MEMBRANE COMPONENT OF TRANSPORTER-RELATED"/>
    <property type="match status" value="1"/>
</dbReference>
<feature type="transmembrane region" description="Helical" evidence="7">
    <location>
        <begin position="350"/>
        <end position="369"/>
    </location>
</feature>
<evidence type="ECO:0000256" key="6">
    <source>
        <dbReference type="ARBA" id="ARBA00038076"/>
    </source>
</evidence>
<keyword evidence="10" id="KW-1185">Reference proteome</keyword>
<feature type="transmembrane region" description="Helical" evidence="7">
    <location>
        <begin position="732"/>
        <end position="750"/>
    </location>
</feature>
<evidence type="ECO:0000256" key="1">
    <source>
        <dbReference type="ARBA" id="ARBA00004651"/>
    </source>
</evidence>
<evidence type="ECO:0000256" key="2">
    <source>
        <dbReference type="ARBA" id="ARBA00022475"/>
    </source>
</evidence>
<feature type="transmembrane region" description="Helical" evidence="7">
    <location>
        <begin position="255"/>
        <end position="275"/>
    </location>
</feature>
<organism evidence="9 10">
    <name type="scientific">Xylocopilactobacillus apis</name>
    <dbReference type="NCBI Taxonomy" id="2932183"/>
    <lineage>
        <taxon>Bacteria</taxon>
        <taxon>Bacillati</taxon>
        <taxon>Bacillota</taxon>
        <taxon>Bacilli</taxon>
        <taxon>Lactobacillales</taxon>
        <taxon>Lactobacillaceae</taxon>
        <taxon>Xylocopilactobacillus</taxon>
    </lineage>
</organism>
<dbReference type="Proteomes" id="UP001321804">
    <property type="component" value="Chromosome"/>
</dbReference>
<evidence type="ECO:0000313" key="10">
    <source>
        <dbReference type="Proteomes" id="UP001321804"/>
    </source>
</evidence>
<protein>
    <submittedName>
        <fullName evidence="9">Permease</fullName>
    </submittedName>
</protein>
<feature type="transmembrane region" description="Helical" evidence="7">
    <location>
        <begin position="303"/>
        <end position="330"/>
    </location>
</feature>
<evidence type="ECO:0000256" key="7">
    <source>
        <dbReference type="SAM" id="Phobius"/>
    </source>
</evidence>
<sequence>MVGGAMKYLLKKFRREAFKEDGAQLISLIIIVTIGVACFIGFSKSAIDLTRSFNDYYDQARLEDLEIAGVLSPNQVKKIQNLSSIKESNQNYSYQATTNDNKLIIEGTSPRDQINKLTFKSGRYPKKNEIAIDHLYFNKNKLKLGDNIRLTINGIKIKAKISGTIQSPKYLYLTENISEPVPNHQKYGFAIVPKQTFKRIGLPSNLLTVKINNNAEIDQLTKQIHHINQNAYVIKRTDLMSYKMIQSKLTTIKNISIAISGVFMILTIAITLISYSKIVANKKTDLAIFKTLGISKNIILMDLFLPGILTALVGSIIGSIIGTTIFPQIIKSALAILFDFPEIKFTNPTGFIFLSLITIIFVELIALLLNANKLLNETAANAMHPDVSKVNARIFLTKIPAIWQNLSFKTKLLVRNIASGKAKFGLSMIALAFCVTILISSFGLKFALNQIEKSEFIDQRNYDLSANVNSVNLKIQDDSSVTFVDHYSVVPTKIKDLDTHLQIINENSKSIRLISARNKALPFTSLPGVYVSKKLAQKLRLTKGSSVNLKLFLNNEYKQLKTVVQGIYPSYTSQGFYTTYEYLNTKNLTVPIQSQLIKARNINAETKKLNDNPLVKDVISKNKQAENYRNASASVNSILLMIVIIAAMLLFAVIYNISSINISERKRDIATEKVLGLSSFDIDKLIFGENAILVVLSTIIGSIISPLMYNILGNAIASDEVSFPANLEITSFPISIILIFIFLLLTSSFLSRKIKTIDPLSALNGFE</sequence>
<evidence type="ECO:0000259" key="8">
    <source>
        <dbReference type="Pfam" id="PF02687"/>
    </source>
</evidence>
<comment type="subcellular location">
    <subcellularLocation>
        <location evidence="1">Cell membrane</location>
        <topology evidence="1">Multi-pass membrane protein</topology>
    </subcellularLocation>
</comment>
<keyword evidence="3 7" id="KW-0812">Transmembrane</keyword>
<evidence type="ECO:0000256" key="4">
    <source>
        <dbReference type="ARBA" id="ARBA00022989"/>
    </source>
</evidence>
<dbReference type="EMBL" id="AP026801">
    <property type="protein sequence ID" value="BDR57080.1"/>
    <property type="molecule type" value="Genomic_DNA"/>
</dbReference>
<feature type="transmembrane region" description="Helical" evidence="7">
    <location>
        <begin position="638"/>
        <end position="657"/>
    </location>
</feature>
<accession>A0AAU9D414</accession>
<comment type="similarity">
    <text evidence="6">Belongs to the ABC-4 integral membrane protein family.</text>
</comment>
<keyword evidence="5 7" id="KW-0472">Membrane</keyword>
<dbReference type="InterPro" id="IPR050250">
    <property type="entry name" value="Macrolide_Exporter_MacB"/>
</dbReference>
<dbReference type="GO" id="GO:0022857">
    <property type="term" value="F:transmembrane transporter activity"/>
    <property type="evidence" value="ECO:0007669"/>
    <property type="project" value="TreeGrafter"/>
</dbReference>
<proteinExistence type="inferred from homology"/>
<keyword evidence="2" id="KW-1003">Cell membrane</keyword>
<feature type="domain" description="ABC3 transporter permease C-terminal" evidence="8">
    <location>
        <begin position="641"/>
        <end position="759"/>
    </location>
</feature>
<evidence type="ECO:0000256" key="5">
    <source>
        <dbReference type="ARBA" id="ARBA00023136"/>
    </source>
</evidence>
<dbReference type="Pfam" id="PF02687">
    <property type="entry name" value="FtsX"/>
    <property type="match status" value="2"/>
</dbReference>
<gene>
    <name evidence="9" type="ORF">KIMC2_16420</name>
</gene>
<feature type="transmembrane region" description="Helical" evidence="7">
    <location>
        <begin position="424"/>
        <end position="444"/>
    </location>
</feature>
<dbReference type="InterPro" id="IPR003838">
    <property type="entry name" value="ABC3_permease_C"/>
</dbReference>
<evidence type="ECO:0000256" key="3">
    <source>
        <dbReference type="ARBA" id="ARBA00022692"/>
    </source>
</evidence>
<reference evidence="9 10" key="1">
    <citation type="journal article" date="2023" name="Microbiol. Spectr.">
        <title>Symbiosis of Carpenter Bees with Uncharacterized Lactic Acid Bacteria Showing NAD Auxotrophy.</title>
        <authorList>
            <person name="Kawasaki S."/>
            <person name="Ozawa K."/>
            <person name="Mori T."/>
            <person name="Yamamoto A."/>
            <person name="Ito M."/>
            <person name="Ohkuma M."/>
            <person name="Sakamoto M."/>
            <person name="Matsutani M."/>
        </authorList>
    </citation>
    <scope>NUCLEOTIDE SEQUENCE [LARGE SCALE GENOMIC DNA]</scope>
    <source>
        <strain evidence="9 10">KimC2</strain>
    </source>
</reference>
<dbReference type="AlphaFoldDB" id="A0AAU9D414"/>
<name>A0AAU9D414_9LACO</name>
<feature type="transmembrane region" description="Helical" evidence="7">
    <location>
        <begin position="21"/>
        <end position="42"/>
    </location>
</feature>
<dbReference type="PANTHER" id="PTHR30572:SF4">
    <property type="entry name" value="ABC TRANSPORTER PERMEASE YTRF"/>
    <property type="match status" value="1"/>
</dbReference>
<dbReference type="GO" id="GO:0005886">
    <property type="term" value="C:plasma membrane"/>
    <property type="evidence" value="ECO:0007669"/>
    <property type="project" value="UniProtKB-SubCell"/>
</dbReference>
<feature type="transmembrane region" description="Helical" evidence="7">
    <location>
        <begin position="691"/>
        <end position="712"/>
    </location>
</feature>
<keyword evidence="4 7" id="KW-1133">Transmembrane helix</keyword>
<feature type="domain" description="ABC3 transporter permease C-terminal" evidence="8">
    <location>
        <begin position="258"/>
        <end position="377"/>
    </location>
</feature>